<evidence type="ECO:0000256" key="5">
    <source>
        <dbReference type="ARBA" id="ARBA00022825"/>
    </source>
</evidence>
<dbReference type="GO" id="GO:0006508">
    <property type="term" value="P:proteolysis"/>
    <property type="evidence" value="ECO:0007669"/>
    <property type="project" value="UniProtKB-KW"/>
</dbReference>
<dbReference type="InterPro" id="IPR035070">
    <property type="entry name" value="Streptogrisin_prodomain"/>
</dbReference>
<name>A0A540X4T6_9BACT</name>
<dbReference type="InterPro" id="IPR035992">
    <property type="entry name" value="Ricin_B-like_lectins"/>
</dbReference>
<reference evidence="10 11" key="1">
    <citation type="submission" date="2019-06" db="EMBL/GenBank/DDBJ databases">
        <authorList>
            <person name="Livingstone P."/>
            <person name="Whitworth D."/>
        </authorList>
    </citation>
    <scope>NUCLEOTIDE SEQUENCE [LARGE SCALE GENOMIC DNA]</scope>
    <source>
        <strain evidence="10 11">AM401</strain>
    </source>
</reference>
<keyword evidence="11" id="KW-1185">Reference proteome</keyword>
<keyword evidence="2" id="KW-0645">Protease</keyword>
<dbReference type="SUPFAM" id="SSF50494">
    <property type="entry name" value="Trypsin-like serine proteases"/>
    <property type="match status" value="1"/>
</dbReference>
<accession>A0A540X4T6</accession>
<dbReference type="InterPro" id="IPR004236">
    <property type="entry name" value="Pept_S1_alpha_lytic"/>
</dbReference>
<keyword evidence="3 8" id="KW-0732">Signal</keyword>
<dbReference type="InterPro" id="IPR009003">
    <property type="entry name" value="Peptidase_S1_PA"/>
</dbReference>
<evidence type="ECO:0000259" key="9">
    <source>
        <dbReference type="SMART" id="SM00458"/>
    </source>
</evidence>
<dbReference type="SUPFAM" id="SSF50370">
    <property type="entry name" value="Ricin B-like lectins"/>
    <property type="match status" value="1"/>
</dbReference>
<comment type="caution">
    <text evidence="10">The sequence shown here is derived from an EMBL/GenBank/DDBJ whole genome shotgun (WGS) entry which is preliminary data.</text>
</comment>
<dbReference type="PROSITE" id="PS50231">
    <property type="entry name" value="RICIN_B_LECTIN"/>
    <property type="match status" value="1"/>
</dbReference>
<dbReference type="AlphaFoldDB" id="A0A540X4T6"/>
<comment type="similarity">
    <text evidence="1">Belongs to the peptidase S1 family.</text>
</comment>
<dbReference type="InterPro" id="IPR001316">
    <property type="entry name" value="Pept_S1A_streptogrisin"/>
</dbReference>
<evidence type="ECO:0000256" key="7">
    <source>
        <dbReference type="ARBA" id="ARBA00023157"/>
    </source>
</evidence>
<evidence type="ECO:0000256" key="8">
    <source>
        <dbReference type="SAM" id="SignalP"/>
    </source>
</evidence>
<feature type="domain" description="Ricin B lectin" evidence="9">
    <location>
        <begin position="384"/>
        <end position="510"/>
    </location>
</feature>
<feature type="signal peptide" evidence="8">
    <location>
        <begin position="1"/>
        <end position="27"/>
    </location>
</feature>
<evidence type="ECO:0000256" key="4">
    <source>
        <dbReference type="ARBA" id="ARBA00022801"/>
    </source>
</evidence>
<dbReference type="Proteomes" id="UP000315369">
    <property type="component" value="Unassembled WGS sequence"/>
</dbReference>
<dbReference type="OrthoDB" id="8781117at2"/>
<proteinExistence type="inferred from homology"/>
<dbReference type="RefSeq" id="WP_141642024.1">
    <property type="nucleotide sequence ID" value="NZ_VIFM01000026.1"/>
</dbReference>
<dbReference type="InterPro" id="IPR000772">
    <property type="entry name" value="Ricin_B_lectin"/>
</dbReference>
<keyword evidence="5" id="KW-0720">Serine protease</keyword>
<dbReference type="CDD" id="cd23452">
    <property type="entry name" value="beta-trefoil_Ricin_RPI"/>
    <property type="match status" value="1"/>
</dbReference>
<feature type="chain" id="PRO_5022147148" description="Ricin B lectin domain-containing protein" evidence="8">
    <location>
        <begin position="28"/>
        <end position="510"/>
    </location>
</feature>
<keyword evidence="7" id="KW-1015">Disulfide bond</keyword>
<dbReference type="InterPro" id="IPR037295">
    <property type="entry name" value="Alpha-lytic_protease_prodomain"/>
</dbReference>
<sequence>MNRRLQALSTATALFAGAAVLPMSALAAPTEEASLAQEVSPEVLQAMQRDLGLTAVQARQRLATEALAVRTEASLRGELGASFGGAWLSEEGDRLIVGVTTAEGAEAARRAGAEPRWVTRTERELDALKAALDRGADVASKDIHGWYVDVITNSVVVLAKDAAVVNAERFIAESGAADRAVRVEVSSEQPRPMYDLRGGDAYYINGNVRCSVGFSVAGGFVTAGHCGGVNSSTAGFNGVAQGTVRGSSFPNNDYGWVQVNGSWASQPWVYNYAGGNVIVSGSAEAGINASVCRSGSTTGWRCGVIEAKNVTVNYSVGPVYGLTRSNACAEGGDSGGSWMSGNQAQGVTSGGVGNCSTGGTMYYQPVNEILSVYGLSLTTNGGGGGGRAIVGLNGRCIDVDHSNTANGTPIQLWDCNGSAAQSWTFHGDGTLRAFGKCMDVTWGSTANGALIQLHDCNGNAAQQFVLSGAGDLVNPQANKCIDVKDWNPNNGARLQIWECAGTANQKWTLR</sequence>
<evidence type="ECO:0000256" key="3">
    <source>
        <dbReference type="ARBA" id="ARBA00022729"/>
    </source>
</evidence>
<evidence type="ECO:0000313" key="10">
    <source>
        <dbReference type="EMBL" id="TQF16261.1"/>
    </source>
</evidence>
<keyword evidence="4" id="KW-0378">Hydrolase</keyword>
<dbReference type="PRINTS" id="PR00861">
    <property type="entry name" value="ALYTICPTASE"/>
</dbReference>
<evidence type="ECO:0000256" key="6">
    <source>
        <dbReference type="ARBA" id="ARBA00023145"/>
    </source>
</evidence>
<dbReference type="SMART" id="SM00458">
    <property type="entry name" value="RICIN"/>
    <property type="match status" value="1"/>
</dbReference>
<dbReference type="GO" id="GO:0005576">
    <property type="term" value="C:extracellular region"/>
    <property type="evidence" value="ECO:0007669"/>
    <property type="project" value="InterPro"/>
</dbReference>
<evidence type="ECO:0000313" key="11">
    <source>
        <dbReference type="Proteomes" id="UP000315369"/>
    </source>
</evidence>
<dbReference type="Pfam" id="PF02983">
    <property type="entry name" value="Pro_Al_protease"/>
    <property type="match status" value="1"/>
</dbReference>
<dbReference type="Pfam" id="PF00652">
    <property type="entry name" value="Ricin_B_lectin"/>
    <property type="match status" value="1"/>
</dbReference>
<protein>
    <recommendedName>
        <fullName evidence="9">Ricin B lectin domain-containing protein</fullName>
    </recommendedName>
</protein>
<dbReference type="Gene3D" id="2.40.10.10">
    <property type="entry name" value="Trypsin-like serine proteases"/>
    <property type="match status" value="2"/>
</dbReference>
<keyword evidence="6" id="KW-0865">Zymogen</keyword>
<dbReference type="Gene3D" id="3.30.300.50">
    <property type="match status" value="2"/>
</dbReference>
<evidence type="ECO:0000256" key="2">
    <source>
        <dbReference type="ARBA" id="ARBA00022670"/>
    </source>
</evidence>
<dbReference type="InterPro" id="IPR043504">
    <property type="entry name" value="Peptidase_S1_PA_chymotrypsin"/>
</dbReference>
<dbReference type="GO" id="GO:0004252">
    <property type="term" value="F:serine-type endopeptidase activity"/>
    <property type="evidence" value="ECO:0007669"/>
    <property type="project" value="InterPro"/>
</dbReference>
<dbReference type="Gene3D" id="2.80.10.50">
    <property type="match status" value="2"/>
</dbReference>
<gene>
    <name evidence="10" type="ORF">FJV41_09020</name>
</gene>
<dbReference type="EMBL" id="VIFM01000026">
    <property type="protein sequence ID" value="TQF16261.1"/>
    <property type="molecule type" value="Genomic_DNA"/>
</dbReference>
<evidence type="ECO:0000256" key="1">
    <source>
        <dbReference type="ARBA" id="ARBA00007664"/>
    </source>
</evidence>
<dbReference type="CDD" id="cd21112">
    <property type="entry name" value="alphaLP-like"/>
    <property type="match status" value="1"/>
</dbReference>
<organism evidence="10 11">
    <name type="scientific">Myxococcus llanfairpwllgwyngyllgogerychwyrndrobwllllantysiliogogogochensis</name>
    <dbReference type="NCBI Taxonomy" id="2590453"/>
    <lineage>
        <taxon>Bacteria</taxon>
        <taxon>Pseudomonadati</taxon>
        <taxon>Myxococcota</taxon>
        <taxon>Myxococcia</taxon>
        <taxon>Myxococcales</taxon>
        <taxon>Cystobacterineae</taxon>
        <taxon>Myxococcaceae</taxon>
        <taxon>Myxococcus</taxon>
    </lineage>
</organism>
<dbReference type="SUPFAM" id="SSF54806">
    <property type="entry name" value="Alpha-lytic protease prodomain"/>
    <property type="match status" value="2"/>
</dbReference>